<dbReference type="PANTHER" id="PTHR36109">
    <property type="entry name" value="MEMBRANE PROTEIN-RELATED"/>
    <property type="match status" value="1"/>
</dbReference>
<evidence type="ECO:0000313" key="2">
    <source>
        <dbReference type="EMBL" id="PLW83868.1"/>
    </source>
</evidence>
<dbReference type="PANTHER" id="PTHR36109:SF2">
    <property type="entry name" value="MEMBRANE PROTEIN"/>
    <property type="match status" value="1"/>
</dbReference>
<keyword evidence="3" id="KW-1185">Reference proteome</keyword>
<dbReference type="EMBL" id="PKLZ01000001">
    <property type="protein sequence ID" value="PLW83868.1"/>
    <property type="molecule type" value="Genomic_DNA"/>
</dbReference>
<evidence type="ECO:0000313" key="3">
    <source>
        <dbReference type="Proteomes" id="UP000234845"/>
    </source>
</evidence>
<organism evidence="2 3">
    <name type="scientific">Kineobactrum sediminis</name>
    <dbReference type="NCBI Taxonomy" id="1905677"/>
    <lineage>
        <taxon>Bacteria</taxon>
        <taxon>Pseudomonadati</taxon>
        <taxon>Pseudomonadota</taxon>
        <taxon>Gammaproteobacteria</taxon>
        <taxon>Cellvibrionales</taxon>
        <taxon>Halieaceae</taxon>
        <taxon>Kineobactrum</taxon>
    </lineage>
</organism>
<keyword evidence="1" id="KW-0472">Membrane</keyword>
<evidence type="ECO:0000256" key="1">
    <source>
        <dbReference type="SAM" id="Phobius"/>
    </source>
</evidence>
<gene>
    <name evidence="2" type="ORF">CWI75_00460</name>
</gene>
<dbReference type="InterPro" id="IPR052948">
    <property type="entry name" value="Low_temp-induced_all0457"/>
</dbReference>
<dbReference type="RefSeq" id="WP_101519505.1">
    <property type="nucleotide sequence ID" value="NZ_PKLZ01000001.1"/>
</dbReference>
<keyword evidence="1" id="KW-0812">Transmembrane</keyword>
<reference evidence="3" key="1">
    <citation type="submission" date="2017-11" db="EMBL/GenBank/DDBJ databases">
        <title>The draft genome sequence of Chromatocurvus sp. F02.</title>
        <authorList>
            <person name="Du Z.-J."/>
            <person name="Chang Y.-Q."/>
        </authorList>
    </citation>
    <scope>NUCLEOTIDE SEQUENCE [LARGE SCALE GENOMIC DNA]</scope>
    <source>
        <strain evidence="3">F02</strain>
    </source>
</reference>
<feature type="transmembrane region" description="Helical" evidence="1">
    <location>
        <begin position="62"/>
        <end position="84"/>
    </location>
</feature>
<sequence>MKRLCFLSPDVEHTRKVVEDLKNNGVAEKHIYVVARHDIQLEDMPDAGPEADDFMVAYKRGLGMGGTAGLLAGLTVLAFPPAGIAVGGGLVALLTGYGAGVGALGASVAGAAFPSTRLEEFRDAIDEGQILVMVDVPKSEVEMFETLIKTLDPEVSVEGIEPPADVIP</sequence>
<name>A0A2N5Y649_9GAMM</name>
<accession>A0A2N5Y649</accession>
<protein>
    <submittedName>
        <fullName evidence="2">DUF1269 domain-containing protein</fullName>
    </submittedName>
</protein>
<dbReference type="OrthoDB" id="8775484at2"/>
<dbReference type="AlphaFoldDB" id="A0A2N5Y649"/>
<comment type="caution">
    <text evidence="2">The sequence shown here is derived from an EMBL/GenBank/DDBJ whole genome shotgun (WGS) entry which is preliminary data.</text>
</comment>
<feature type="transmembrane region" description="Helical" evidence="1">
    <location>
        <begin position="90"/>
        <end position="113"/>
    </location>
</feature>
<keyword evidence="1" id="KW-1133">Transmembrane helix</keyword>
<proteinExistence type="predicted"/>
<dbReference type="Proteomes" id="UP000234845">
    <property type="component" value="Unassembled WGS sequence"/>
</dbReference>